<protein>
    <recommendedName>
        <fullName evidence="2">SLH domain-containing protein</fullName>
    </recommendedName>
</protein>
<organism evidence="3 4">
    <name type="scientific">Paenibacillus harenae</name>
    <dbReference type="NCBI Taxonomy" id="306543"/>
    <lineage>
        <taxon>Bacteria</taxon>
        <taxon>Bacillati</taxon>
        <taxon>Bacillota</taxon>
        <taxon>Bacilli</taxon>
        <taxon>Bacillales</taxon>
        <taxon>Paenibacillaceae</taxon>
        <taxon>Paenibacillus</taxon>
    </lineage>
</organism>
<feature type="compositionally biased region" description="Low complexity" evidence="1">
    <location>
        <begin position="313"/>
        <end position="325"/>
    </location>
</feature>
<evidence type="ECO:0000313" key="4">
    <source>
        <dbReference type="Proteomes" id="UP001229346"/>
    </source>
</evidence>
<gene>
    <name evidence="3" type="ORF">J2T15_002349</name>
</gene>
<sequence>MKKKSLLTFTIIAVLLLALGQTVWAFKDVKNDPNEAKITELKKLGLLSGVGQSDNFNPQGNLNYASGISLIVRGLDLNLDHVRFIKEPKATDSFPNLKDDAWYSQAFVIAAFYGLEVPKDVKANDVMTREQFAHHLFKAISTKGDYAFIEIFMMIADEADVNTAYMDSIQKLLISKIAQLDSANKFYPKKNITRGDAAGWLYDSIQFVKNAEEIIPPEPTPDPIIDAKLTVAPVNGDVNKVTVTAQVPHPGYGIRIASIAFEGKQAILRLEATLPDPDKMYPQVITDVQVSTYVDAAYEPVIGSSEGGGTSGSAGTSSSEVSPVS</sequence>
<dbReference type="Proteomes" id="UP001229346">
    <property type="component" value="Unassembled WGS sequence"/>
</dbReference>
<comment type="caution">
    <text evidence="3">The sequence shown here is derived from an EMBL/GenBank/DDBJ whole genome shotgun (WGS) entry which is preliminary data.</text>
</comment>
<evidence type="ECO:0000259" key="2">
    <source>
        <dbReference type="PROSITE" id="PS51272"/>
    </source>
</evidence>
<name>A0ABT9U3P9_PAEHA</name>
<feature type="domain" description="SLH" evidence="2">
    <location>
        <begin position="21"/>
        <end position="85"/>
    </location>
</feature>
<dbReference type="InterPro" id="IPR001119">
    <property type="entry name" value="SLH_dom"/>
</dbReference>
<dbReference type="EMBL" id="JAUSSU010000004">
    <property type="protein sequence ID" value="MDQ0112914.1"/>
    <property type="molecule type" value="Genomic_DNA"/>
</dbReference>
<proteinExistence type="predicted"/>
<accession>A0ABT9U3P9</accession>
<evidence type="ECO:0000313" key="3">
    <source>
        <dbReference type="EMBL" id="MDQ0112914.1"/>
    </source>
</evidence>
<dbReference type="PROSITE" id="PS51272">
    <property type="entry name" value="SLH"/>
    <property type="match status" value="1"/>
</dbReference>
<reference evidence="3 4" key="1">
    <citation type="submission" date="2023-07" db="EMBL/GenBank/DDBJ databases">
        <title>Sorghum-associated microbial communities from plants grown in Nebraska, USA.</title>
        <authorList>
            <person name="Schachtman D."/>
        </authorList>
    </citation>
    <scope>NUCLEOTIDE SEQUENCE [LARGE SCALE GENOMIC DNA]</scope>
    <source>
        <strain evidence="3 4">CC482</strain>
    </source>
</reference>
<keyword evidence="4" id="KW-1185">Reference proteome</keyword>
<dbReference type="Pfam" id="PF00395">
    <property type="entry name" value="SLH"/>
    <property type="match status" value="2"/>
</dbReference>
<evidence type="ECO:0000256" key="1">
    <source>
        <dbReference type="SAM" id="MobiDB-lite"/>
    </source>
</evidence>
<feature type="region of interest" description="Disordered" evidence="1">
    <location>
        <begin position="302"/>
        <end position="325"/>
    </location>
</feature>
<dbReference type="RefSeq" id="WP_307203847.1">
    <property type="nucleotide sequence ID" value="NZ_JAUSSU010000004.1"/>
</dbReference>